<proteinExistence type="predicted"/>
<evidence type="ECO:0000313" key="2">
    <source>
        <dbReference type="Proteomes" id="UP000266673"/>
    </source>
</evidence>
<sequence>METQIVSNISCSLCSNKTFKNLKGLHLHQCRIHKQNNNHTSVIDSSRIYCVLCPGKNYKNLQGLNRHETLIHSNYNIPRVGLIPQPFKKKKKIKKKINFLIKNKLKNGYQERKQHVNAPCLESLFVGTFHGNIKRYSPSREYYYCIFSGVEAYETLSQIFNDPKWDVREYKNQQQTWVVLVSQDTNQIQPEMVIQWRRKKIKDEANHVSEAGYIFLSFMIDQIYY</sequence>
<dbReference type="Proteomes" id="UP000266673">
    <property type="component" value="Unassembled WGS sequence"/>
</dbReference>
<comment type="caution">
    <text evidence="1">The sequence shown here is derived from an EMBL/GenBank/DDBJ whole genome shotgun (WGS) entry which is preliminary data.</text>
</comment>
<evidence type="ECO:0000313" key="1">
    <source>
        <dbReference type="EMBL" id="RIB16984.1"/>
    </source>
</evidence>
<dbReference type="AlphaFoldDB" id="A0A397V379"/>
<keyword evidence="2" id="KW-1185">Reference proteome</keyword>
<accession>A0A397V379</accession>
<name>A0A397V379_9GLOM</name>
<gene>
    <name evidence="1" type="ORF">C2G38_2038112</name>
</gene>
<dbReference type="EMBL" id="QKWP01000638">
    <property type="protein sequence ID" value="RIB16984.1"/>
    <property type="molecule type" value="Genomic_DNA"/>
</dbReference>
<protein>
    <recommendedName>
        <fullName evidence="3">C2H2-type domain-containing protein</fullName>
    </recommendedName>
</protein>
<evidence type="ECO:0008006" key="3">
    <source>
        <dbReference type="Google" id="ProtNLM"/>
    </source>
</evidence>
<dbReference type="OrthoDB" id="2320707at2759"/>
<organism evidence="1 2">
    <name type="scientific">Gigaspora rosea</name>
    <dbReference type="NCBI Taxonomy" id="44941"/>
    <lineage>
        <taxon>Eukaryota</taxon>
        <taxon>Fungi</taxon>
        <taxon>Fungi incertae sedis</taxon>
        <taxon>Mucoromycota</taxon>
        <taxon>Glomeromycotina</taxon>
        <taxon>Glomeromycetes</taxon>
        <taxon>Diversisporales</taxon>
        <taxon>Gigasporaceae</taxon>
        <taxon>Gigaspora</taxon>
    </lineage>
</organism>
<reference evidence="1 2" key="1">
    <citation type="submission" date="2018-06" db="EMBL/GenBank/DDBJ databases">
        <title>Comparative genomics reveals the genomic features of Rhizophagus irregularis, R. cerebriforme, R. diaphanum and Gigaspora rosea, and their symbiotic lifestyle signature.</title>
        <authorList>
            <person name="Morin E."/>
            <person name="San Clemente H."/>
            <person name="Chen E.C.H."/>
            <person name="De La Providencia I."/>
            <person name="Hainaut M."/>
            <person name="Kuo A."/>
            <person name="Kohler A."/>
            <person name="Murat C."/>
            <person name="Tang N."/>
            <person name="Roy S."/>
            <person name="Loubradou J."/>
            <person name="Henrissat B."/>
            <person name="Grigoriev I.V."/>
            <person name="Corradi N."/>
            <person name="Roux C."/>
            <person name="Martin F.M."/>
        </authorList>
    </citation>
    <scope>NUCLEOTIDE SEQUENCE [LARGE SCALE GENOMIC DNA]</scope>
    <source>
        <strain evidence="1 2">DAOM 194757</strain>
    </source>
</reference>